<dbReference type="OrthoDB" id="8563628at2"/>
<evidence type="ECO:0000313" key="11">
    <source>
        <dbReference type="EMBL" id="OWW18890.1"/>
    </source>
</evidence>
<organism evidence="11 12">
    <name type="scientific">Noviherbaspirillum denitrificans</name>
    <dbReference type="NCBI Taxonomy" id="1968433"/>
    <lineage>
        <taxon>Bacteria</taxon>
        <taxon>Pseudomonadati</taxon>
        <taxon>Pseudomonadota</taxon>
        <taxon>Betaproteobacteria</taxon>
        <taxon>Burkholderiales</taxon>
        <taxon>Oxalobacteraceae</taxon>
        <taxon>Noviherbaspirillum</taxon>
    </lineage>
</organism>
<dbReference type="InterPro" id="IPR023229">
    <property type="entry name" value="T2SS_M_periplasmic_sf"/>
</dbReference>
<dbReference type="GO" id="GO:0005886">
    <property type="term" value="C:plasma membrane"/>
    <property type="evidence" value="ECO:0007669"/>
    <property type="project" value="UniProtKB-SubCell"/>
</dbReference>
<dbReference type="Pfam" id="PF04612">
    <property type="entry name" value="T2SSM"/>
    <property type="match status" value="1"/>
</dbReference>
<evidence type="ECO:0000256" key="8">
    <source>
        <dbReference type="ARBA" id="ARBA00022989"/>
    </source>
</evidence>
<feature type="transmembrane region" description="Helical" evidence="10">
    <location>
        <begin position="21"/>
        <end position="39"/>
    </location>
</feature>
<evidence type="ECO:0000256" key="7">
    <source>
        <dbReference type="ARBA" id="ARBA00022927"/>
    </source>
</evidence>
<reference evidence="11 12" key="1">
    <citation type="submission" date="2016-02" db="EMBL/GenBank/DDBJ databases">
        <authorList>
            <person name="Wen L."/>
            <person name="He K."/>
            <person name="Yang H."/>
        </authorList>
    </citation>
    <scope>NUCLEOTIDE SEQUENCE [LARGE SCALE GENOMIC DNA]</scope>
    <source>
        <strain evidence="11 12">TSA40</strain>
    </source>
</reference>
<dbReference type="Proteomes" id="UP000197535">
    <property type="component" value="Unassembled WGS sequence"/>
</dbReference>
<evidence type="ECO:0000256" key="4">
    <source>
        <dbReference type="ARBA" id="ARBA00022475"/>
    </source>
</evidence>
<evidence type="ECO:0000256" key="2">
    <source>
        <dbReference type="ARBA" id="ARBA00010637"/>
    </source>
</evidence>
<dbReference type="GO" id="GO:0015628">
    <property type="term" value="P:protein secretion by the type II secretion system"/>
    <property type="evidence" value="ECO:0007669"/>
    <property type="project" value="InterPro"/>
</dbReference>
<evidence type="ECO:0000256" key="5">
    <source>
        <dbReference type="ARBA" id="ARBA00022519"/>
    </source>
</evidence>
<protein>
    <submittedName>
        <fullName evidence="11">General secretion pathway protein GspM</fullName>
    </submittedName>
</protein>
<keyword evidence="7" id="KW-0653">Protein transport</keyword>
<evidence type="ECO:0000256" key="1">
    <source>
        <dbReference type="ARBA" id="ARBA00004377"/>
    </source>
</evidence>
<comment type="caution">
    <text evidence="11">The sequence shown here is derived from an EMBL/GenBank/DDBJ whole genome shotgun (WGS) entry which is preliminary data.</text>
</comment>
<sequence>MARTSGMKQFWSERNKREQNMLALAAVVILFGLLYALLIDPAISGRADLEKKLPNLRQQAAEVQALSKEASALGSKTPAAAPPAMTRESIEASLARKGLKAQGVTVSGELAKLQLNGVPFSALAEWLADAQKTARMSVLEAMVETQQQPDTVNANLTLRQQRGE</sequence>
<dbReference type="RefSeq" id="WP_088705813.1">
    <property type="nucleotide sequence ID" value="NZ_LSTO01000001.1"/>
</dbReference>
<evidence type="ECO:0000313" key="12">
    <source>
        <dbReference type="Proteomes" id="UP000197535"/>
    </source>
</evidence>
<evidence type="ECO:0000256" key="9">
    <source>
        <dbReference type="ARBA" id="ARBA00023136"/>
    </source>
</evidence>
<keyword evidence="5" id="KW-0997">Cell inner membrane</keyword>
<keyword evidence="9 10" id="KW-0472">Membrane</keyword>
<keyword evidence="8 10" id="KW-1133">Transmembrane helix</keyword>
<proteinExistence type="inferred from homology"/>
<keyword evidence="3" id="KW-0813">Transport</keyword>
<keyword evidence="6 10" id="KW-0812">Transmembrane</keyword>
<keyword evidence="12" id="KW-1185">Reference proteome</keyword>
<dbReference type="GO" id="GO:0015627">
    <property type="term" value="C:type II protein secretion system complex"/>
    <property type="evidence" value="ECO:0007669"/>
    <property type="project" value="InterPro"/>
</dbReference>
<accession>A0A254T8A9</accession>
<keyword evidence="4" id="KW-1003">Cell membrane</keyword>
<gene>
    <name evidence="11" type="ORF">AYR66_04715</name>
</gene>
<dbReference type="AlphaFoldDB" id="A0A254T8A9"/>
<evidence type="ECO:0000256" key="10">
    <source>
        <dbReference type="SAM" id="Phobius"/>
    </source>
</evidence>
<dbReference type="SUPFAM" id="SSF103054">
    <property type="entry name" value="General secretion pathway protein M, EpsM"/>
    <property type="match status" value="1"/>
</dbReference>
<evidence type="ECO:0000256" key="6">
    <source>
        <dbReference type="ARBA" id="ARBA00022692"/>
    </source>
</evidence>
<dbReference type="EMBL" id="LSTO01000001">
    <property type="protein sequence ID" value="OWW18890.1"/>
    <property type="molecule type" value="Genomic_DNA"/>
</dbReference>
<dbReference type="Gene3D" id="3.30.1360.100">
    <property type="entry name" value="General secretion pathway protein M, EpsM"/>
    <property type="match status" value="1"/>
</dbReference>
<name>A0A254T8A9_9BURK</name>
<dbReference type="InterPro" id="IPR007690">
    <property type="entry name" value="T2SS_GspM"/>
</dbReference>
<comment type="subcellular location">
    <subcellularLocation>
        <location evidence="1">Cell inner membrane</location>
        <topology evidence="1">Single-pass membrane protein</topology>
    </subcellularLocation>
</comment>
<evidence type="ECO:0000256" key="3">
    <source>
        <dbReference type="ARBA" id="ARBA00022448"/>
    </source>
</evidence>
<comment type="similarity">
    <text evidence="2">Belongs to the GSP M family.</text>
</comment>